<protein>
    <submittedName>
        <fullName evidence="2">Uncharacterized protein</fullName>
    </submittedName>
</protein>
<feature type="compositionally biased region" description="Basic and acidic residues" evidence="1">
    <location>
        <begin position="162"/>
        <end position="184"/>
    </location>
</feature>
<gene>
    <name evidence="2" type="ORF">BU14_0031s0101</name>
</gene>
<feature type="compositionally biased region" description="Gly residues" evidence="1">
    <location>
        <begin position="117"/>
        <end position="129"/>
    </location>
</feature>
<organism evidence="2 3">
    <name type="scientific">Porphyra umbilicalis</name>
    <name type="common">Purple laver</name>
    <name type="synonym">Red alga</name>
    <dbReference type="NCBI Taxonomy" id="2786"/>
    <lineage>
        <taxon>Eukaryota</taxon>
        <taxon>Rhodophyta</taxon>
        <taxon>Bangiophyceae</taxon>
        <taxon>Bangiales</taxon>
        <taxon>Bangiaceae</taxon>
        <taxon>Porphyra</taxon>
    </lineage>
</organism>
<dbReference type="EMBL" id="KV918767">
    <property type="protein sequence ID" value="OSX80932.1"/>
    <property type="molecule type" value="Genomic_DNA"/>
</dbReference>
<proteinExistence type="predicted"/>
<feature type="compositionally biased region" description="Pro residues" evidence="1">
    <location>
        <begin position="48"/>
        <end position="69"/>
    </location>
</feature>
<keyword evidence="3" id="KW-1185">Reference proteome</keyword>
<evidence type="ECO:0000313" key="3">
    <source>
        <dbReference type="Proteomes" id="UP000218209"/>
    </source>
</evidence>
<feature type="compositionally biased region" description="Pro residues" evidence="1">
    <location>
        <begin position="25"/>
        <end position="40"/>
    </location>
</feature>
<reference evidence="2 3" key="1">
    <citation type="submission" date="2017-03" db="EMBL/GenBank/DDBJ databases">
        <title>WGS assembly of Porphyra umbilicalis.</title>
        <authorList>
            <person name="Brawley S.H."/>
            <person name="Blouin N.A."/>
            <person name="Ficko-Blean E."/>
            <person name="Wheeler G.L."/>
            <person name="Lohr M."/>
            <person name="Goodson H.V."/>
            <person name="Jenkins J.W."/>
            <person name="Blaby-Haas C.E."/>
            <person name="Helliwell K.E."/>
            <person name="Chan C."/>
            <person name="Marriage T."/>
            <person name="Bhattacharya D."/>
            <person name="Klein A.S."/>
            <person name="Badis Y."/>
            <person name="Brodie J."/>
            <person name="Cao Y."/>
            <person name="Collen J."/>
            <person name="Dittami S.M."/>
            <person name="Gachon C.M."/>
            <person name="Green B.R."/>
            <person name="Karpowicz S."/>
            <person name="Kim J.W."/>
            <person name="Kudahl U."/>
            <person name="Lin S."/>
            <person name="Michel G."/>
            <person name="Mittag M."/>
            <person name="Olson B.J."/>
            <person name="Pangilinan J."/>
            <person name="Peng Y."/>
            <person name="Qiu H."/>
            <person name="Shu S."/>
            <person name="Singer J.T."/>
            <person name="Smith A.G."/>
            <person name="Sprecher B.N."/>
            <person name="Wagner V."/>
            <person name="Wang W."/>
            <person name="Wang Z.-Y."/>
            <person name="Yan J."/>
            <person name="Yarish C."/>
            <person name="Zoeuner-Riek S."/>
            <person name="Zhuang Y."/>
            <person name="Zou Y."/>
            <person name="Lindquist E.A."/>
            <person name="Grimwood J."/>
            <person name="Barry K."/>
            <person name="Rokhsar D.S."/>
            <person name="Schmutz J."/>
            <person name="Stiller J.W."/>
            <person name="Grossman A.R."/>
            <person name="Prochnik S.E."/>
        </authorList>
    </citation>
    <scope>NUCLEOTIDE SEQUENCE [LARGE SCALE GENOMIC DNA]</scope>
    <source>
        <strain evidence="2">4086291</strain>
    </source>
</reference>
<dbReference type="AlphaFoldDB" id="A0A1X6PJA6"/>
<name>A0A1X6PJA6_PORUM</name>
<accession>A0A1X6PJA6</accession>
<evidence type="ECO:0000313" key="2">
    <source>
        <dbReference type="EMBL" id="OSX80932.1"/>
    </source>
</evidence>
<feature type="region of interest" description="Disordered" evidence="1">
    <location>
        <begin position="147"/>
        <end position="184"/>
    </location>
</feature>
<sequence>MSVLYIFRARLLLFCYRQRARPHPPNRPLSPRPTPTPPPAAGHEPRRPPPPCLDTPPSPAPPPPPPPALSLPAEHGNPRRDPGGPVATLVVPAGVATSQAARRARAQGGRGFEELGGRGGIFGGEKGEGGGVGGGIFRRLRDAVHQLDRPKRLPQPHAVVRSRPDSEAQGRLEATKSSRAIERL</sequence>
<feature type="region of interest" description="Disordered" evidence="1">
    <location>
        <begin position="20"/>
        <end position="129"/>
    </location>
</feature>
<dbReference type="Proteomes" id="UP000218209">
    <property type="component" value="Unassembled WGS sequence"/>
</dbReference>
<evidence type="ECO:0000256" key="1">
    <source>
        <dbReference type="SAM" id="MobiDB-lite"/>
    </source>
</evidence>